<evidence type="ECO:0000256" key="1">
    <source>
        <dbReference type="SAM" id="SignalP"/>
    </source>
</evidence>
<evidence type="ECO:0008006" key="4">
    <source>
        <dbReference type="Google" id="ProtNLM"/>
    </source>
</evidence>
<dbReference type="EMBL" id="JAWDGP010004172">
    <property type="protein sequence ID" value="KAK3767045.1"/>
    <property type="molecule type" value="Genomic_DNA"/>
</dbReference>
<feature type="signal peptide" evidence="1">
    <location>
        <begin position="1"/>
        <end position="16"/>
    </location>
</feature>
<evidence type="ECO:0000313" key="3">
    <source>
        <dbReference type="Proteomes" id="UP001283361"/>
    </source>
</evidence>
<protein>
    <recommendedName>
        <fullName evidence="4">Secreted protein</fullName>
    </recommendedName>
</protein>
<name>A0AAE0ZD26_9GAST</name>
<dbReference type="AlphaFoldDB" id="A0AAE0ZD26"/>
<accession>A0AAE0ZD26</accession>
<evidence type="ECO:0000313" key="2">
    <source>
        <dbReference type="EMBL" id="KAK3767045.1"/>
    </source>
</evidence>
<comment type="caution">
    <text evidence="2">The sequence shown here is derived from an EMBL/GenBank/DDBJ whole genome shotgun (WGS) entry which is preliminary data.</text>
</comment>
<feature type="chain" id="PRO_5041978984" description="Secreted protein" evidence="1">
    <location>
        <begin position="17"/>
        <end position="82"/>
    </location>
</feature>
<keyword evidence="1" id="KW-0732">Signal</keyword>
<gene>
    <name evidence="2" type="ORF">RRG08_054093</name>
</gene>
<sequence>MVYTLRLVCALRLVYTLRLQSKGSHFTADDSSQADEFALVTKSDCPLKKGASPDGLLNVAMETNRMAGNARPVRYSTTDDRP</sequence>
<reference evidence="2" key="1">
    <citation type="journal article" date="2023" name="G3 (Bethesda)">
        <title>A reference genome for the long-term kleptoplast-retaining sea slug Elysia crispata morphotype clarki.</title>
        <authorList>
            <person name="Eastman K.E."/>
            <person name="Pendleton A.L."/>
            <person name="Shaikh M.A."/>
            <person name="Suttiyut T."/>
            <person name="Ogas R."/>
            <person name="Tomko P."/>
            <person name="Gavelis G."/>
            <person name="Widhalm J.R."/>
            <person name="Wisecaver J.H."/>
        </authorList>
    </citation>
    <scope>NUCLEOTIDE SEQUENCE</scope>
    <source>
        <strain evidence="2">ECLA1</strain>
    </source>
</reference>
<organism evidence="2 3">
    <name type="scientific">Elysia crispata</name>
    <name type="common">lettuce slug</name>
    <dbReference type="NCBI Taxonomy" id="231223"/>
    <lineage>
        <taxon>Eukaryota</taxon>
        <taxon>Metazoa</taxon>
        <taxon>Spiralia</taxon>
        <taxon>Lophotrochozoa</taxon>
        <taxon>Mollusca</taxon>
        <taxon>Gastropoda</taxon>
        <taxon>Heterobranchia</taxon>
        <taxon>Euthyneura</taxon>
        <taxon>Panpulmonata</taxon>
        <taxon>Sacoglossa</taxon>
        <taxon>Placobranchoidea</taxon>
        <taxon>Plakobranchidae</taxon>
        <taxon>Elysia</taxon>
    </lineage>
</organism>
<proteinExistence type="predicted"/>
<keyword evidence="3" id="KW-1185">Reference proteome</keyword>
<dbReference type="Proteomes" id="UP001283361">
    <property type="component" value="Unassembled WGS sequence"/>
</dbReference>